<dbReference type="AlphaFoldDB" id="A0A6G0WKC2"/>
<reference evidence="11 12" key="1">
    <citation type="submission" date="2019-07" db="EMBL/GenBank/DDBJ databases">
        <title>Genomics analysis of Aphanomyces spp. identifies a new class of oomycete effector associated with host adaptation.</title>
        <authorList>
            <person name="Gaulin E."/>
        </authorList>
    </citation>
    <scope>NUCLEOTIDE SEQUENCE [LARGE SCALE GENOMIC DNA]</scope>
    <source>
        <strain evidence="11 12">ATCC 201684</strain>
    </source>
</reference>
<dbReference type="VEuPathDB" id="FungiDB:AeMF1_009153"/>
<dbReference type="Proteomes" id="UP000481153">
    <property type="component" value="Unassembled WGS sequence"/>
</dbReference>
<accession>A0A6G0WKC2</accession>
<evidence type="ECO:0000256" key="9">
    <source>
        <dbReference type="SAM" id="MobiDB-lite"/>
    </source>
</evidence>
<dbReference type="PANTHER" id="PTHR15504">
    <property type="entry name" value="NASOPHARYNGEAL EPITHELIUM SPECIFIC PROTEIN 1"/>
    <property type="match status" value="1"/>
</dbReference>
<evidence type="ECO:0000256" key="7">
    <source>
        <dbReference type="ARBA" id="ARBA00034142"/>
    </source>
</evidence>
<feature type="coiled-coil region" evidence="8">
    <location>
        <begin position="170"/>
        <end position="322"/>
    </location>
</feature>
<keyword evidence="4" id="KW-0969">Cilium</keyword>
<gene>
    <name evidence="11" type="ORF">Ae201684_014303</name>
</gene>
<evidence type="ECO:0000256" key="3">
    <source>
        <dbReference type="ARBA" id="ARBA00023054"/>
    </source>
</evidence>
<dbReference type="GO" id="GO:0031514">
    <property type="term" value="C:motile cilium"/>
    <property type="evidence" value="ECO:0007669"/>
    <property type="project" value="UniProtKB-SubCell"/>
</dbReference>
<comment type="similarity">
    <text evidence="6">Belongs to the CFAP45 family.</text>
</comment>
<comment type="subcellular location">
    <subcellularLocation>
        <location evidence="1">Cell projection</location>
        <location evidence="1">Cilium</location>
        <location evidence="1">Flagellum</location>
    </subcellularLocation>
</comment>
<evidence type="ECO:0000313" key="11">
    <source>
        <dbReference type="EMBL" id="KAF0727677.1"/>
    </source>
</evidence>
<evidence type="ECO:0000256" key="8">
    <source>
        <dbReference type="SAM" id="Coils"/>
    </source>
</evidence>
<proteinExistence type="inferred from homology"/>
<organism evidence="11 12">
    <name type="scientific">Aphanomyces euteiches</name>
    <dbReference type="NCBI Taxonomy" id="100861"/>
    <lineage>
        <taxon>Eukaryota</taxon>
        <taxon>Sar</taxon>
        <taxon>Stramenopiles</taxon>
        <taxon>Oomycota</taxon>
        <taxon>Saprolegniomycetes</taxon>
        <taxon>Saprolegniales</taxon>
        <taxon>Verrucalvaceae</taxon>
        <taxon>Aphanomyces</taxon>
    </lineage>
</organism>
<feature type="region of interest" description="Disordered" evidence="9">
    <location>
        <begin position="55"/>
        <end position="78"/>
    </location>
</feature>
<dbReference type="Pfam" id="PF13868">
    <property type="entry name" value="TPH"/>
    <property type="match status" value="1"/>
</dbReference>
<evidence type="ECO:0000256" key="1">
    <source>
        <dbReference type="ARBA" id="ARBA00004230"/>
    </source>
</evidence>
<evidence type="ECO:0000256" key="2">
    <source>
        <dbReference type="ARBA" id="ARBA00022846"/>
    </source>
</evidence>
<keyword evidence="3 8" id="KW-0175">Coiled coil</keyword>
<dbReference type="PANTHER" id="PTHR15504:SF0">
    <property type="entry name" value="CILIA- AND FLAGELLA-ASSOCIATED PROTEIN 45"/>
    <property type="match status" value="1"/>
</dbReference>
<dbReference type="InterPro" id="IPR033253">
    <property type="entry name" value="CFAP45"/>
</dbReference>
<dbReference type="EMBL" id="VJMJ01000191">
    <property type="protein sequence ID" value="KAF0727677.1"/>
    <property type="molecule type" value="Genomic_DNA"/>
</dbReference>
<protein>
    <recommendedName>
        <fullName evidence="7">Cilia- and flagella-associated protein 45</fullName>
    </recommendedName>
</protein>
<dbReference type="InterPro" id="IPR043597">
    <property type="entry name" value="TPH_dom"/>
</dbReference>
<evidence type="ECO:0000259" key="10">
    <source>
        <dbReference type="Pfam" id="PF13868"/>
    </source>
</evidence>
<evidence type="ECO:0000256" key="4">
    <source>
        <dbReference type="ARBA" id="ARBA00023069"/>
    </source>
</evidence>
<keyword evidence="2" id="KW-0282">Flagellum</keyword>
<name>A0A6G0WKC2_9STRA</name>
<evidence type="ECO:0000256" key="5">
    <source>
        <dbReference type="ARBA" id="ARBA00023273"/>
    </source>
</evidence>
<evidence type="ECO:0000256" key="6">
    <source>
        <dbReference type="ARBA" id="ARBA00034116"/>
    </source>
</evidence>
<evidence type="ECO:0000313" key="12">
    <source>
        <dbReference type="Proteomes" id="UP000481153"/>
    </source>
</evidence>
<sequence length="473" mass="54843">MVSDGATTRGRHTTARSSNIGQAGKEISKPSNMLHSEDLERIRVNSTILTDTELARQAKESEQSKAASRTKAQERKNRMVEKEIQVRARREQYATQMELEAERNSVLTKDDVKRVEHLDAVKHIQSLVAKAVAATGCDAQLVEKAETEQIQQAYNQRIDQVMERDRVRELRERKQQADAAREKRIEARKMLEDQINERLRQQIREEEAKAIEAKKILQVYKQYEKEEETKAAAHRAHVQATIAQVAATNEEIKEMKAEAARREAHEEQVAARYLREKAKEEERLQKERDAIKKSKELRVAKLRAQQEKLQDKQAALDEFKSKKAFEANEKAMRDKEAHDRIQKRNMMETIDRERKTQEAFKRAERHHDLAQERHADAVALRFSEEQHAKRMAVRAQQEEAHVQYVAQLDAQFHDNETRRKNKAALETNENAAQLKKAAKEAIIVDKIRRDALAKLEKQGVPAAYLRPLQKPHH</sequence>
<comment type="caution">
    <text evidence="11">The sequence shown here is derived from an EMBL/GenBank/DDBJ whole genome shotgun (WGS) entry which is preliminary data.</text>
</comment>
<feature type="domain" description="Trichohyalin-plectin-homology" evidence="10">
    <location>
        <begin position="116"/>
        <end position="461"/>
    </location>
</feature>
<keyword evidence="5" id="KW-0966">Cell projection</keyword>
<keyword evidence="12" id="KW-1185">Reference proteome</keyword>
<feature type="region of interest" description="Disordered" evidence="9">
    <location>
        <begin position="1"/>
        <end position="39"/>
    </location>
</feature>